<sequence length="638" mass="69103">MTSSGTKICGICRDTLLTKQATFTPDACSHSFHFTCISNPFSFYNIINNNNNNNNINNNNNNNNNKNPSPVCPLCQPISKTLNAIQNTTYKFTSNLPSPPLPRNSPPFVAPPLAPQVVLPKLEPESVHFSDDYPLLEPSSSSSSTVGLQKVTIKAVPEREPVAASESVPQFTVLIGLKAPPLSEDFRAPIDLVTVLDISGSMTGAKLSLVKQAMHFVIDQLGSRDRLSVVSFSDHAKRIFRLRGMTESGKRDAKFAVDTLWAIGGTNIVEGLKKGVRVLGERRYKNPVSSIVFLSDGCDSHNRSYFSQLPPSIYPVGNNGGWPREKAETVIPVHSFGFGTDHDAVTMHAVSDASGGTFSFIESYEMVQGAFASCIGGLLSVVTLGLRLTLRSASDGVVMKSIPSGRYKSEIAEQGSKATINVGDLYADEEKEFLINLSVPREETGGTTSLLDIACSYKDVMSNEAVEIESAELRRSKTVSPSDSKVKLEVDRQRNRLRAAESIAEAQIKAETGDLMGARDLLAKGRTDIVASSSAQAGDDMCVWLEEDIKETERRMGSVQQYQQEGRAYALSGISSHGAQRATTRGKKVAGAALVERSSGGGGYGGRYNPYSTRSMALMVVKSEQLEIDVPIIKKEEN</sequence>
<dbReference type="InterPro" id="IPR051266">
    <property type="entry name" value="CLCR"/>
</dbReference>
<dbReference type="InterPro" id="IPR036465">
    <property type="entry name" value="vWFA_dom_sf"/>
</dbReference>
<dbReference type="Proteomes" id="UP000030748">
    <property type="component" value="Unassembled WGS sequence"/>
</dbReference>
<dbReference type="PROSITE" id="PS50089">
    <property type="entry name" value="ZF_RING_2"/>
    <property type="match status" value="1"/>
</dbReference>
<dbReference type="InterPro" id="IPR032838">
    <property type="entry name" value="Vwaint_dom"/>
</dbReference>
<dbReference type="InterPro" id="IPR002035">
    <property type="entry name" value="VWF_A"/>
</dbReference>
<dbReference type="AlphaFoldDB" id="A0A022RI66"/>
<dbReference type="SMART" id="SM00327">
    <property type="entry name" value="VWA"/>
    <property type="match status" value="1"/>
</dbReference>
<organism evidence="4 5">
    <name type="scientific">Erythranthe guttata</name>
    <name type="common">Yellow monkey flower</name>
    <name type="synonym">Mimulus guttatus</name>
    <dbReference type="NCBI Taxonomy" id="4155"/>
    <lineage>
        <taxon>Eukaryota</taxon>
        <taxon>Viridiplantae</taxon>
        <taxon>Streptophyta</taxon>
        <taxon>Embryophyta</taxon>
        <taxon>Tracheophyta</taxon>
        <taxon>Spermatophyta</taxon>
        <taxon>Magnoliopsida</taxon>
        <taxon>eudicotyledons</taxon>
        <taxon>Gunneridae</taxon>
        <taxon>Pentapetalae</taxon>
        <taxon>asterids</taxon>
        <taxon>lamiids</taxon>
        <taxon>Lamiales</taxon>
        <taxon>Phrymaceae</taxon>
        <taxon>Erythranthe</taxon>
    </lineage>
</organism>
<dbReference type="Pfam" id="PF14624">
    <property type="entry name" value="Vwaint"/>
    <property type="match status" value="1"/>
</dbReference>
<keyword evidence="1" id="KW-0863">Zinc-finger</keyword>
<reference evidence="4 5" key="1">
    <citation type="journal article" date="2013" name="Proc. Natl. Acad. Sci. U.S.A.">
        <title>Fine-scale variation in meiotic recombination in Mimulus inferred from population shotgun sequencing.</title>
        <authorList>
            <person name="Hellsten U."/>
            <person name="Wright K.M."/>
            <person name="Jenkins J."/>
            <person name="Shu S."/>
            <person name="Yuan Y."/>
            <person name="Wessler S.R."/>
            <person name="Schmutz J."/>
            <person name="Willis J.H."/>
            <person name="Rokhsar D.S."/>
        </authorList>
    </citation>
    <scope>NUCLEOTIDE SEQUENCE [LARGE SCALE GENOMIC DNA]</scope>
    <source>
        <strain evidence="5">cv. DUN x IM62</strain>
    </source>
</reference>
<dbReference type="PANTHER" id="PTHR10579:SF146">
    <property type="entry name" value="RING-TYPE DOMAIN-CONTAINING PROTEIN"/>
    <property type="match status" value="1"/>
</dbReference>
<name>A0A022RI66_ERYGU</name>
<dbReference type="SUPFAM" id="SSF57850">
    <property type="entry name" value="RING/U-box"/>
    <property type="match status" value="1"/>
</dbReference>
<evidence type="ECO:0000313" key="5">
    <source>
        <dbReference type="Proteomes" id="UP000030748"/>
    </source>
</evidence>
<dbReference type="CDD" id="cd16448">
    <property type="entry name" value="RING-H2"/>
    <property type="match status" value="1"/>
</dbReference>
<dbReference type="Gene3D" id="3.30.40.10">
    <property type="entry name" value="Zinc/RING finger domain, C3HC4 (zinc finger)"/>
    <property type="match status" value="1"/>
</dbReference>
<dbReference type="SMART" id="SM00184">
    <property type="entry name" value="RING"/>
    <property type="match status" value="1"/>
</dbReference>
<keyword evidence="1" id="KW-0479">Metal-binding</keyword>
<evidence type="ECO:0000313" key="4">
    <source>
        <dbReference type="EMBL" id="EYU39684.1"/>
    </source>
</evidence>
<dbReference type="InterPro" id="IPR001841">
    <property type="entry name" value="Znf_RING"/>
</dbReference>
<dbReference type="GO" id="GO:0008270">
    <property type="term" value="F:zinc ion binding"/>
    <property type="evidence" value="ECO:0007669"/>
    <property type="project" value="UniProtKB-KW"/>
</dbReference>
<feature type="domain" description="RING-type" evidence="2">
    <location>
        <begin position="9"/>
        <end position="76"/>
    </location>
</feature>
<dbReference type="Gene3D" id="3.40.50.410">
    <property type="entry name" value="von Willebrand factor, type A domain"/>
    <property type="match status" value="1"/>
</dbReference>
<dbReference type="EMBL" id="KI630443">
    <property type="protein sequence ID" value="EYU39684.1"/>
    <property type="molecule type" value="Genomic_DNA"/>
</dbReference>
<dbReference type="InterPro" id="IPR013083">
    <property type="entry name" value="Znf_RING/FYVE/PHD"/>
</dbReference>
<dbReference type="Pfam" id="PF00092">
    <property type="entry name" value="VWA"/>
    <property type="match status" value="1"/>
</dbReference>
<evidence type="ECO:0000256" key="1">
    <source>
        <dbReference type="PROSITE-ProRule" id="PRU00175"/>
    </source>
</evidence>
<evidence type="ECO:0000259" key="2">
    <source>
        <dbReference type="PROSITE" id="PS50089"/>
    </source>
</evidence>
<proteinExistence type="predicted"/>
<dbReference type="CDD" id="cd01466">
    <property type="entry name" value="vWA_C3HC4_type"/>
    <property type="match status" value="1"/>
</dbReference>
<dbReference type="PROSITE" id="PS50234">
    <property type="entry name" value="VWFA"/>
    <property type="match status" value="1"/>
</dbReference>
<dbReference type="eggNOG" id="ENOG502QUK3">
    <property type="taxonomic scope" value="Eukaryota"/>
</dbReference>
<evidence type="ECO:0000259" key="3">
    <source>
        <dbReference type="PROSITE" id="PS50234"/>
    </source>
</evidence>
<accession>A0A022RI66</accession>
<protein>
    <recommendedName>
        <fullName evidence="6">VWFA domain-containing protein</fullName>
    </recommendedName>
</protein>
<feature type="domain" description="VWFA" evidence="3">
    <location>
        <begin position="191"/>
        <end position="382"/>
    </location>
</feature>
<dbReference type="PhylomeDB" id="A0A022RI66"/>
<dbReference type="SUPFAM" id="SSF53300">
    <property type="entry name" value="vWA-like"/>
    <property type="match status" value="1"/>
</dbReference>
<evidence type="ECO:0008006" key="6">
    <source>
        <dbReference type="Google" id="ProtNLM"/>
    </source>
</evidence>
<dbReference type="PANTHER" id="PTHR10579">
    <property type="entry name" value="CALCIUM-ACTIVATED CHLORIDE CHANNEL REGULATOR"/>
    <property type="match status" value="1"/>
</dbReference>
<dbReference type="STRING" id="4155.A0A022RI66"/>
<keyword evidence="1" id="KW-0862">Zinc</keyword>
<keyword evidence="5" id="KW-1185">Reference proteome</keyword>
<gene>
    <name evidence="4" type="ORF">MIMGU_mgv1a020051mg</name>
</gene>